<evidence type="ECO:0000256" key="1">
    <source>
        <dbReference type="SAM" id="SignalP"/>
    </source>
</evidence>
<organism evidence="2 5">
    <name type="scientific">Ruthenibacterium lactatiformans</name>
    <dbReference type="NCBI Taxonomy" id="1550024"/>
    <lineage>
        <taxon>Bacteria</taxon>
        <taxon>Bacillati</taxon>
        <taxon>Bacillota</taxon>
        <taxon>Clostridia</taxon>
        <taxon>Eubacteriales</taxon>
        <taxon>Oscillospiraceae</taxon>
        <taxon>Ruthenibacterium</taxon>
    </lineage>
</organism>
<dbReference type="EMBL" id="JXXK01000004">
    <property type="protein sequence ID" value="KJF40807.1"/>
    <property type="molecule type" value="Genomic_DNA"/>
</dbReference>
<keyword evidence="5" id="KW-1185">Reference proteome</keyword>
<reference evidence="3 6" key="3">
    <citation type="submission" date="2019-08" db="EMBL/GenBank/DDBJ databases">
        <title>In-depth cultivation of the pig gut microbiome towards novel bacterial diversity and tailored functional studies.</title>
        <authorList>
            <person name="Wylensek D."/>
            <person name="Hitch T.C.A."/>
            <person name="Clavel T."/>
        </authorList>
    </citation>
    <scope>NUCLEOTIDE SEQUENCE [LARGE SCALE GENOMIC DNA]</scope>
    <source>
        <strain evidence="3 6">WCA3-601-WT-6J</strain>
    </source>
</reference>
<reference evidence="2" key="1">
    <citation type="submission" date="2015-02" db="EMBL/GenBank/DDBJ databases">
        <title>A novel member of the family Ruminococcaceae isolated from human feces.</title>
        <authorList>
            <person name="Shkoporov A.N."/>
            <person name="Chaplin A.V."/>
            <person name="Motuzova O.V."/>
            <person name="Kafarskaia L.I."/>
            <person name="Khokhlova E.V."/>
            <person name="Efimov B.A."/>
        </authorList>
    </citation>
    <scope>NUCLEOTIDE SEQUENCE [LARGE SCALE GENOMIC DNA]</scope>
    <source>
        <strain evidence="2">585-1</strain>
    </source>
</reference>
<evidence type="ECO:0000313" key="2">
    <source>
        <dbReference type="EMBL" id="KJF40807.1"/>
    </source>
</evidence>
<evidence type="ECO:0000313" key="5">
    <source>
        <dbReference type="Proteomes" id="UP000032483"/>
    </source>
</evidence>
<dbReference type="Proteomes" id="UP000449193">
    <property type="component" value="Unassembled WGS sequence"/>
</dbReference>
<feature type="signal peptide" evidence="1">
    <location>
        <begin position="1"/>
        <end position="21"/>
    </location>
</feature>
<dbReference type="Proteomes" id="UP000431913">
    <property type="component" value="Unassembled WGS sequence"/>
</dbReference>
<dbReference type="Proteomes" id="UP000032483">
    <property type="component" value="Unassembled WGS sequence"/>
</dbReference>
<name>A0A0D8J1N5_9FIRM</name>
<reference evidence="4 7" key="2">
    <citation type="journal article" date="2019" name="Nat. Med.">
        <title>A library of human gut bacterial isolates paired with longitudinal multiomics data enables mechanistic microbiome research.</title>
        <authorList>
            <person name="Poyet M."/>
            <person name="Groussin M."/>
            <person name="Gibbons S.M."/>
            <person name="Avila-Pacheco J."/>
            <person name="Jiang X."/>
            <person name="Kearney S.M."/>
            <person name="Perrotta A.R."/>
            <person name="Berdy B."/>
            <person name="Zhao S."/>
            <person name="Lieberman T.D."/>
            <person name="Swanson P.K."/>
            <person name="Smith M."/>
            <person name="Roesemann S."/>
            <person name="Alexander J.E."/>
            <person name="Rich S.A."/>
            <person name="Livny J."/>
            <person name="Vlamakis H."/>
            <person name="Clish C."/>
            <person name="Bullock K."/>
            <person name="Deik A."/>
            <person name="Scott J."/>
            <person name="Pierce K.A."/>
            <person name="Xavier R.J."/>
            <person name="Alm E.J."/>
        </authorList>
    </citation>
    <scope>NUCLEOTIDE SEQUENCE [LARGE SCALE GENOMIC DNA]</scope>
    <source>
        <strain evidence="4 7">BIOML-A7</strain>
    </source>
</reference>
<protein>
    <submittedName>
        <fullName evidence="2">Uncharacterized protein</fullName>
    </submittedName>
</protein>
<dbReference type="EMBL" id="WMZR01000012">
    <property type="protein sequence ID" value="MTS51899.1"/>
    <property type="molecule type" value="Genomic_DNA"/>
</dbReference>
<feature type="chain" id="PRO_5035989746" evidence="1">
    <location>
        <begin position="22"/>
        <end position="120"/>
    </location>
</feature>
<evidence type="ECO:0000313" key="6">
    <source>
        <dbReference type="Proteomes" id="UP000431913"/>
    </source>
</evidence>
<evidence type="ECO:0000313" key="3">
    <source>
        <dbReference type="EMBL" id="MST90612.1"/>
    </source>
</evidence>
<proteinExistence type="predicted"/>
<comment type="caution">
    <text evidence="2">The sequence shown here is derived from an EMBL/GenBank/DDBJ whole genome shotgun (WGS) entry which is preliminary data.</text>
</comment>
<evidence type="ECO:0000313" key="7">
    <source>
        <dbReference type="Proteomes" id="UP000449193"/>
    </source>
</evidence>
<dbReference type="EMBL" id="VUNJ01000001">
    <property type="protein sequence ID" value="MST90612.1"/>
    <property type="molecule type" value="Genomic_DNA"/>
</dbReference>
<gene>
    <name evidence="3" type="ORF">FYJ76_01445</name>
    <name evidence="4" type="ORF">GMD52_10140</name>
    <name evidence="2" type="ORF">TQ39_04645</name>
</gene>
<keyword evidence="1" id="KW-0732">Signal</keyword>
<dbReference type="GeneID" id="42855915"/>
<accession>A0A0D8J1N5</accession>
<sequence length="120" mass="13019">MKQRFVGLAAALALCCTVSGAMLERAVCCPAPPGLAHIEKQFQTMVGMEKGDGNWLYSYQMLSAPKYAVCATAVRTGGSGRRESVRVLWRLENGVWRLVYAVRREQIASPAIQDEAGQGG</sequence>
<evidence type="ECO:0000313" key="4">
    <source>
        <dbReference type="EMBL" id="MTS51899.1"/>
    </source>
</evidence>
<dbReference type="AlphaFoldDB" id="A0A0D8J1N5"/>
<dbReference type="RefSeq" id="WP_009325175.1">
    <property type="nucleotide sequence ID" value="NZ_CAOJUJ010000023.1"/>
</dbReference>